<dbReference type="Pfam" id="PF00753">
    <property type="entry name" value="Lactamase_B"/>
    <property type="match status" value="1"/>
</dbReference>
<dbReference type="PANTHER" id="PTHR42951">
    <property type="entry name" value="METALLO-BETA-LACTAMASE DOMAIN-CONTAINING"/>
    <property type="match status" value="1"/>
</dbReference>
<dbReference type="KEGG" id="sbh:SBI_09328"/>
<dbReference type="CDD" id="cd16276">
    <property type="entry name" value="metallo-hydrolase-like_MBL-fold"/>
    <property type="match status" value="1"/>
</dbReference>
<organism evidence="2 3">
    <name type="scientific">Streptomyces bingchenggensis (strain BCW-1)</name>
    <dbReference type="NCBI Taxonomy" id="749414"/>
    <lineage>
        <taxon>Bacteria</taxon>
        <taxon>Bacillati</taxon>
        <taxon>Actinomycetota</taxon>
        <taxon>Actinomycetes</taxon>
        <taxon>Kitasatosporales</taxon>
        <taxon>Streptomycetaceae</taxon>
        <taxon>Streptomyces</taxon>
    </lineage>
</organism>
<dbReference type="InterPro" id="IPR001279">
    <property type="entry name" value="Metallo-B-lactamas"/>
</dbReference>
<dbReference type="Proteomes" id="UP000000377">
    <property type="component" value="Chromosome"/>
</dbReference>
<dbReference type="EMBL" id="CP002047">
    <property type="protein sequence ID" value="ADI12446.1"/>
    <property type="molecule type" value="Genomic_DNA"/>
</dbReference>
<dbReference type="SUPFAM" id="SSF56281">
    <property type="entry name" value="Metallo-hydrolase/oxidoreductase"/>
    <property type="match status" value="1"/>
</dbReference>
<dbReference type="InterPro" id="IPR036866">
    <property type="entry name" value="RibonucZ/Hydroxyglut_hydro"/>
</dbReference>
<sequence length="361" mass="39764">MAHKIAARLADSAGTPIAATDELAVPGLDLPGAMRPRTSSVHSHIATPVRWTDHTKEITVTEFKPVPDFALGPDIPESTGYAVTDLGGDAYLVTQGMINTMFLVTKNGVVLVDASPFLGDKLLEAIESVTPKPLTHLIYSHAHADHIGAAHLLNRDGLKIIAHEITGDLIKKAKDDRRPLPTETFSGRHKEMDIDGARFVLDYTRDWHVAGNLFIHLPEQRLMGAMDSFAPKSAPFFRLYFSAHVPAYYDAMDELLEYDFDTIVTGHMALPGTPEDVATNREFIRDLRTAAAEALRTVELKEAAAAAKVPHNNRQAELKVWMDAVVTRAAELMPSWDERLAGTDIFLRDNLNAVAWSVFID</sequence>
<dbReference type="PATRIC" id="fig|749414.3.peg.9609"/>
<dbReference type="Gene3D" id="3.60.15.10">
    <property type="entry name" value="Ribonuclease Z/Hydroxyacylglutathione hydrolase-like"/>
    <property type="match status" value="1"/>
</dbReference>
<evidence type="ECO:0000259" key="1">
    <source>
        <dbReference type="SMART" id="SM00849"/>
    </source>
</evidence>
<keyword evidence="3" id="KW-1185">Reference proteome</keyword>
<gene>
    <name evidence="2" type="ordered locus">SBI_09328</name>
</gene>
<dbReference type="AlphaFoldDB" id="D7C5R7"/>
<proteinExistence type="predicted"/>
<feature type="domain" description="Metallo-beta-lactamase" evidence="1">
    <location>
        <begin position="97"/>
        <end position="267"/>
    </location>
</feature>
<protein>
    <submittedName>
        <fullName evidence="2">Beta-lactamase domain protein</fullName>
    </submittedName>
</protein>
<dbReference type="SMART" id="SM00849">
    <property type="entry name" value="Lactamase_B"/>
    <property type="match status" value="1"/>
</dbReference>
<accession>D7C5R7</accession>
<reference evidence="2 3" key="1">
    <citation type="journal article" date="2010" name="J. Bacteriol.">
        <title>Genome sequence of the milbemycin-producing bacterium Streptomyces bingchenggensis.</title>
        <authorList>
            <person name="Wang X.J."/>
            <person name="Yan Y.J."/>
            <person name="Zhang B."/>
            <person name="An J."/>
            <person name="Wang J.J."/>
            <person name="Tian J."/>
            <person name="Jiang L."/>
            <person name="Chen Y.H."/>
            <person name="Huang S.X."/>
            <person name="Yin M."/>
            <person name="Zhang J."/>
            <person name="Gao A.L."/>
            <person name="Liu C.X."/>
            <person name="Zhu Z.X."/>
            <person name="Xiang W.S."/>
        </authorList>
    </citation>
    <scope>NUCLEOTIDE SEQUENCE [LARGE SCALE GENOMIC DNA]</scope>
    <source>
        <strain evidence="2 3">BCW-1</strain>
    </source>
</reference>
<dbReference type="eggNOG" id="COG0491">
    <property type="taxonomic scope" value="Bacteria"/>
</dbReference>
<evidence type="ECO:0000313" key="2">
    <source>
        <dbReference type="EMBL" id="ADI12446.1"/>
    </source>
</evidence>
<name>D7C5R7_STRBB</name>
<dbReference type="InterPro" id="IPR050855">
    <property type="entry name" value="NDM-1-like"/>
</dbReference>
<evidence type="ECO:0000313" key="3">
    <source>
        <dbReference type="Proteomes" id="UP000000377"/>
    </source>
</evidence>
<dbReference type="HOGENOM" id="CLU_068924_0_0_11"/>